<name>A0A1L9SY18_9EURO</name>
<dbReference type="VEuPathDB" id="FungiDB:ASPSYDRAFT_726100"/>
<reference evidence="2" key="1">
    <citation type="journal article" date="2017" name="Genome Biol.">
        <title>Comparative genomics reveals high biological diversity and specific adaptations in the industrially and medically important fungal genus Aspergillus.</title>
        <authorList>
            <person name="de Vries R.P."/>
            <person name="Riley R."/>
            <person name="Wiebenga A."/>
            <person name="Aguilar-Osorio G."/>
            <person name="Amillis S."/>
            <person name="Uchima C.A."/>
            <person name="Anderluh G."/>
            <person name="Asadollahi M."/>
            <person name="Askin M."/>
            <person name="Barry K."/>
            <person name="Battaglia E."/>
            <person name="Bayram O."/>
            <person name="Benocci T."/>
            <person name="Braus-Stromeyer S.A."/>
            <person name="Caldana C."/>
            <person name="Canovas D."/>
            <person name="Cerqueira G.C."/>
            <person name="Chen F."/>
            <person name="Chen W."/>
            <person name="Choi C."/>
            <person name="Clum A."/>
            <person name="Dos Santos R.A."/>
            <person name="Damasio A.R."/>
            <person name="Diallinas G."/>
            <person name="Emri T."/>
            <person name="Fekete E."/>
            <person name="Flipphi M."/>
            <person name="Freyberg S."/>
            <person name="Gallo A."/>
            <person name="Gournas C."/>
            <person name="Habgood R."/>
            <person name="Hainaut M."/>
            <person name="Harispe M.L."/>
            <person name="Henrissat B."/>
            <person name="Hilden K.S."/>
            <person name="Hope R."/>
            <person name="Hossain A."/>
            <person name="Karabika E."/>
            <person name="Karaffa L."/>
            <person name="Karanyi Z."/>
            <person name="Krasevec N."/>
            <person name="Kuo A."/>
            <person name="Kusch H."/>
            <person name="LaButti K."/>
            <person name="Lagendijk E.L."/>
            <person name="Lapidus A."/>
            <person name="Levasseur A."/>
            <person name="Lindquist E."/>
            <person name="Lipzen A."/>
            <person name="Logrieco A.F."/>
            <person name="MacCabe A."/>
            <person name="Maekelae M.R."/>
            <person name="Malavazi I."/>
            <person name="Melin P."/>
            <person name="Meyer V."/>
            <person name="Mielnichuk N."/>
            <person name="Miskei M."/>
            <person name="Molnar A.P."/>
            <person name="Mule G."/>
            <person name="Ngan C.Y."/>
            <person name="Orejas M."/>
            <person name="Orosz E."/>
            <person name="Ouedraogo J.P."/>
            <person name="Overkamp K.M."/>
            <person name="Park H.-S."/>
            <person name="Perrone G."/>
            <person name="Piumi F."/>
            <person name="Punt P.J."/>
            <person name="Ram A.F."/>
            <person name="Ramon A."/>
            <person name="Rauscher S."/>
            <person name="Record E."/>
            <person name="Riano-Pachon D.M."/>
            <person name="Robert V."/>
            <person name="Roehrig J."/>
            <person name="Ruller R."/>
            <person name="Salamov A."/>
            <person name="Salih N.S."/>
            <person name="Samson R.A."/>
            <person name="Sandor E."/>
            <person name="Sanguinetti M."/>
            <person name="Schuetze T."/>
            <person name="Sepcic K."/>
            <person name="Shelest E."/>
            <person name="Sherlock G."/>
            <person name="Sophianopoulou V."/>
            <person name="Squina F.M."/>
            <person name="Sun H."/>
            <person name="Susca A."/>
            <person name="Todd R.B."/>
            <person name="Tsang A."/>
            <person name="Unkles S.E."/>
            <person name="van de Wiele N."/>
            <person name="van Rossen-Uffink D."/>
            <person name="Oliveira J.V."/>
            <person name="Vesth T.C."/>
            <person name="Visser J."/>
            <person name="Yu J.-H."/>
            <person name="Zhou M."/>
            <person name="Andersen M.R."/>
            <person name="Archer D.B."/>
            <person name="Baker S.E."/>
            <person name="Benoit I."/>
            <person name="Brakhage A.A."/>
            <person name="Braus G.H."/>
            <person name="Fischer R."/>
            <person name="Frisvad J.C."/>
            <person name="Goldman G.H."/>
            <person name="Houbraken J."/>
            <person name="Oakley B."/>
            <person name="Pocsi I."/>
            <person name="Scazzocchio C."/>
            <person name="Seiboth B."/>
            <person name="vanKuyk P.A."/>
            <person name="Wortman J."/>
            <person name="Dyer P.S."/>
            <person name="Grigoriev I.V."/>
        </authorList>
    </citation>
    <scope>NUCLEOTIDE SEQUENCE [LARGE SCALE GENOMIC DNA]</scope>
    <source>
        <strain evidence="2">CBS 593.65</strain>
    </source>
</reference>
<protein>
    <submittedName>
        <fullName evidence="1">Uncharacterized protein</fullName>
    </submittedName>
</protein>
<evidence type="ECO:0000313" key="1">
    <source>
        <dbReference type="EMBL" id="OJJ51961.1"/>
    </source>
</evidence>
<gene>
    <name evidence="1" type="ORF">ASPSYDRAFT_726100</name>
</gene>
<dbReference type="Proteomes" id="UP000184356">
    <property type="component" value="Unassembled WGS sequence"/>
</dbReference>
<accession>A0A1L9SY18</accession>
<dbReference type="RefSeq" id="XP_040695767.1">
    <property type="nucleotide sequence ID" value="XM_040850666.1"/>
</dbReference>
<dbReference type="GeneID" id="63766739"/>
<keyword evidence="2" id="KW-1185">Reference proteome</keyword>
<evidence type="ECO:0000313" key="2">
    <source>
        <dbReference type="Proteomes" id="UP000184356"/>
    </source>
</evidence>
<sequence>MKMKPFPSSLPKFSTSLRPPLGLDQVRTVLPYLSPPQLECAQLWIDEARILQDSSFTLVTLVDRMWGLTDEEVAFAQLRIYGPFTVDWIQRAILDLRLTQMVLA</sequence>
<proteinExistence type="predicted"/>
<dbReference type="AlphaFoldDB" id="A0A1L9SY18"/>
<dbReference type="OrthoDB" id="4503962at2759"/>
<organism evidence="1 2">
    <name type="scientific">Aspergillus sydowii CBS 593.65</name>
    <dbReference type="NCBI Taxonomy" id="1036612"/>
    <lineage>
        <taxon>Eukaryota</taxon>
        <taxon>Fungi</taxon>
        <taxon>Dikarya</taxon>
        <taxon>Ascomycota</taxon>
        <taxon>Pezizomycotina</taxon>
        <taxon>Eurotiomycetes</taxon>
        <taxon>Eurotiomycetidae</taxon>
        <taxon>Eurotiales</taxon>
        <taxon>Aspergillaceae</taxon>
        <taxon>Aspergillus</taxon>
        <taxon>Aspergillus subgen. Nidulantes</taxon>
    </lineage>
</organism>
<dbReference type="EMBL" id="KV878608">
    <property type="protein sequence ID" value="OJJ51961.1"/>
    <property type="molecule type" value="Genomic_DNA"/>
</dbReference>